<evidence type="ECO:0000313" key="1">
    <source>
        <dbReference type="EMBL" id="RIO44985.1"/>
    </source>
</evidence>
<gene>
    <name evidence="1" type="ORF">BUZ57_08575</name>
</gene>
<organism evidence="1 2">
    <name type="scientific">Staphylococcus hyicus</name>
    <dbReference type="NCBI Taxonomy" id="1284"/>
    <lineage>
        <taxon>Bacteria</taxon>
        <taxon>Bacillati</taxon>
        <taxon>Bacillota</taxon>
        <taxon>Bacilli</taxon>
        <taxon>Bacillales</taxon>
        <taxon>Staphylococcaceae</taxon>
        <taxon>Staphylococcus</taxon>
    </lineage>
</organism>
<name>A0A2T4R4B6_STAHY</name>
<reference evidence="1 2" key="1">
    <citation type="journal article" date="2016" name="Front. Microbiol.">
        <title>Comprehensive Phylogenetic Analysis of Bovine Non-aureus Staphylococci Species Based on Whole-Genome Sequencing.</title>
        <authorList>
            <person name="Naushad S."/>
            <person name="Barkema H.W."/>
            <person name="Luby C."/>
            <person name="Condas L.A."/>
            <person name="Nobrega D.B."/>
            <person name="Carson D.A."/>
            <person name="De Buck J."/>
        </authorList>
    </citation>
    <scope>NUCLEOTIDE SEQUENCE [LARGE SCALE GENOMIC DNA]</scope>
    <source>
        <strain evidence="1 2">SNUC 5959</strain>
    </source>
</reference>
<dbReference type="RefSeq" id="WP_107633434.1">
    <property type="nucleotide sequence ID" value="NZ_JAWCVT010000026.1"/>
</dbReference>
<dbReference type="AlphaFoldDB" id="A0A2T4R4B6"/>
<sequence length="108" mass="13437">MIFKDINDIKTLEDAYEYEKKQIAKKLEELHDFKHQLRMENERSYDAFLYLKQKMNYSEESNKKMLNLMEEFDSEVDSYVRRTEREILEYQDKLKKAYLRHSDNLIRR</sequence>
<dbReference type="EMBL" id="QXVO01000025">
    <property type="protein sequence ID" value="RIO44985.1"/>
    <property type="molecule type" value="Genomic_DNA"/>
</dbReference>
<protein>
    <submittedName>
        <fullName evidence="1">Uncharacterized protein</fullName>
    </submittedName>
</protein>
<accession>A0A2T4R4B6</accession>
<evidence type="ECO:0000313" key="2">
    <source>
        <dbReference type="Proteomes" id="UP000285625"/>
    </source>
</evidence>
<comment type="caution">
    <text evidence="1">The sequence shown here is derived from an EMBL/GenBank/DDBJ whole genome shotgun (WGS) entry which is preliminary data.</text>
</comment>
<dbReference type="Proteomes" id="UP000285625">
    <property type="component" value="Unassembled WGS sequence"/>
</dbReference>
<dbReference type="STRING" id="1284.SHYC_00560"/>
<proteinExistence type="predicted"/>